<feature type="transmembrane region" description="Helical" evidence="1">
    <location>
        <begin position="376"/>
        <end position="396"/>
    </location>
</feature>
<accession>A0A1I1GM88</accession>
<dbReference type="RefSeq" id="WP_092541357.1">
    <property type="nucleotide sequence ID" value="NZ_FOKV01000002.1"/>
</dbReference>
<keyword evidence="1" id="KW-0472">Membrane</keyword>
<organism evidence="4 5">
    <name type="scientific">Zunongwangia mangrovi</name>
    <dbReference type="NCBI Taxonomy" id="1334022"/>
    <lineage>
        <taxon>Bacteria</taxon>
        <taxon>Pseudomonadati</taxon>
        <taxon>Bacteroidota</taxon>
        <taxon>Flavobacteriia</taxon>
        <taxon>Flavobacteriales</taxon>
        <taxon>Flavobacteriaceae</taxon>
        <taxon>Zunongwangia</taxon>
    </lineage>
</organism>
<feature type="domain" description="2TM" evidence="3">
    <location>
        <begin position="365"/>
        <end position="442"/>
    </location>
</feature>
<feature type="domain" description="Signal transduction histidine kinase internal region" evidence="2">
    <location>
        <begin position="159"/>
        <end position="236"/>
    </location>
</feature>
<evidence type="ECO:0000259" key="3">
    <source>
        <dbReference type="Pfam" id="PF13239"/>
    </source>
</evidence>
<reference evidence="5" key="1">
    <citation type="submission" date="2016-10" db="EMBL/GenBank/DDBJ databases">
        <authorList>
            <person name="Varghese N."/>
            <person name="Submissions S."/>
        </authorList>
    </citation>
    <scope>NUCLEOTIDE SEQUENCE [LARGE SCALE GENOMIC DNA]</scope>
    <source>
        <strain evidence="5">DSM 24499</strain>
    </source>
</reference>
<dbReference type="EMBL" id="FOKV01000002">
    <property type="protein sequence ID" value="SFC12909.1"/>
    <property type="molecule type" value="Genomic_DNA"/>
</dbReference>
<keyword evidence="5" id="KW-1185">Reference proteome</keyword>
<feature type="transmembrane region" description="Helical" evidence="1">
    <location>
        <begin position="119"/>
        <end position="138"/>
    </location>
</feature>
<keyword evidence="1" id="KW-0812">Transmembrane</keyword>
<dbReference type="GO" id="GO:0000155">
    <property type="term" value="F:phosphorelay sensor kinase activity"/>
    <property type="evidence" value="ECO:0007669"/>
    <property type="project" value="InterPro"/>
</dbReference>
<dbReference type="Pfam" id="PF13239">
    <property type="entry name" value="2TM"/>
    <property type="match status" value="1"/>
</dbReference>
<dbReference type="Pfam" id="PF06580">
    <property type="entry name" value="His_kinase"/>
    <property type="match status" value="1"/>
</dbReference>
<dbReference type="PANTHER" id="PTHR34220:SF7">
    <property type="entry name" value="SENSOR HISTIDINE KINASE YPDA"/>
    <property type="match status" value="1"/>
</dbReference>
<evidence type="ECO:0000256" key="1">
    <source>
        <dbReference type="SAM" id="Phobius"/>
    </source>
</evidence>
<evidence type="ECO:0000259" key="2">
    <source>
        <dbReference type="Pfam" id="PF06580"/>
    </source>
</evidence>
<keyword evidence="1" id="KW-1133">Transmembrane helix</keyword>
<dbReference type="InterPro" id="IPR025698">
    <property type="entry name" value="2TM_dom"/>
</dbReference>
<evidence type="ECO:0008006" key="6">
    <source>
        <dbReference type="Google" id="ProtNLM"/>
    </source>
</evidence>
<dbReference type="AlphaFoldDB" id="A0A1I1GM88"/>
<protein>
    <recommendedName>
        <fullName evidence="6">Histidine kinase</fullName>
    </recommendedName>
</protein>
<dbReference type="OrthoDB" id="9809908at2"/>
<feature type="transmembrane region" description="Helical" evidence="1">
    <location>
        <begin position="402"/>
        <end position="422"/>
    </location>
</feature>
<dbReference type="InterPro" id="IPR010559">
    <property type="entry name" value="Sig_transdc_His_kin_internal"/>
</dbReference>
<proteinExistence type="predicted"/>
<dbReference type="STRING" id="1334022.SAMN04487907_102343"/>
<evidence type="ECO:0000313" key="5">
    <source>
        <dbReference type="Proteomes" id="UP000199438"/>
    </source>
</evidence>
<dbReference type="GO" id="GO:0016020">
    <property type="term" value="C:membrane"/>
    <property type="evidence" value="ECO:0007669"/>
    <property type="project" value="InterPro"/>
</dbReference>
<gene>
    <name evidence="4" type="ORF">SAMN04487907_102343</name>
</gene>
<dbReference type="InterPro" id="IPR050640">
    <property type="entry name" value="Bact_2-comp_sensor_kinase"/>
</dbReference>
<evidence type="ECO:0000313" key="4">
    <source>
        <dbReference type="EMBL" id="SFC12909.1"/>
    </source>
</evidence>
<name>A0A1I1GM88_9FLAO</name>
<dbReference type="Gene3D" id="3.30.565.10">
    <property type="entry name" value="Histidine kinase-like ATPase, C-terminal domain"/>
    <property type="match status" value="1"/>
</dbReference>
<feature type="transmembrane region" description="Helical" evidence="1">
    <location>
        <begin position="41"/>
        <end position="60"/>
    </location>
</feature>
<feature type="transmembrane region" description="Helical" evidence="1">
    <location>
        <begin position="81"/>
        <end position="99"/>
    </location>
</feature>
<dbReference type="InterPro" id="IPR036890">
    <property type="entry name" value="HATPase_C_sf"/>
</dbReference>
<dbReference type="PANTHER" id="PTHR34220">
    <property type="entry name" value="SENSOR HISTIDINE KINASE YPDA"/>
    <property type="match status" value="1"/>
</dbReference>
<dbReference type="Proteomes" id="UP000199438">
    <property type="component" value="Unassembled WGS sequence"/>
</dbReference>
<sequence>MKTILKVIKIGFIVSVLVILLDAAANNFEIREMKSFGTIGIYLFYCFALTIVNVLFSMAFEKFVGWENTGIRKLLLSTGGSILVTLIAYFFCRMVHLTLIDPVYNVSEFLANEDLSNYLFPLLFSTCISLFFHLVYFFKASQEEKVKEQKIIAGTATSRFDALKNQLDPHFLFNSLNVLSSLIDEDPDMAQKFTGSLSKVYRYVLEQKSKELVTVEEELKFAKVYMNLLKMRFEDSIIYNFPEKLTNPDAKVVPLSLQLLLENTVKHNKITSDSPLVITIYEADKVLVVKNNLQPKEILRSGSGVGLVNIKERYNLLTNRTMEIIKTEDEFMVRLPLLTKQTNQIKPINTEKMKTLELENKSYLNAKERVKKEKEFYGNLTSYCIVIPVLAVFNYLTTGFLWVIFPALGWGIGLLFHGLAAFNYSPFLGRDWEERKIKEIMNKED</sequence>